<dbReference type="CDD" id="cd11567">
    <property type="entry name" value="YciH_like"/>
    <property type="match status" value="1"/>
</dbReference>
<dbReference type="Proteomes" id="UP000009026">
    <property type="component" value="Chromosome"/>
</dbReference>
<dbReference type="Gene3D" id="3.30.780.10">
    <property type="entry name" value="SUI1-like domain"/>
    <property type="match status" value="1"/>
</dbReference>
<dbReference type="EMBL" id="CP012109">
    <property type="protein sequence ID" value="AKQ63649.1"/>
    <property type="molecule type" value="Genomic_DNA"/>
</dbReference>
<dbReference type="Pfam" id="PF01253">
    <property type="entry name" value="SUI1"/>
    <property type="match status" value="1"/>
</dbReference>
<feature type="region of interest" description="Disordered" evidence="3">
    <location>
        <begin position="1"/>
        <end position="20"/>
    </location>
</feature>
<evidence type="ECO:0000256" key="1">
    <source>
        <dbReference type="ARBA" id="ARBA00022845"/>
    </source>
</evidence>
<dbReference type="GO" id="GO:0006417">
    <property type="term" value="P:regulation of translation"/>
    <property type="evidence" value="ECO:0007669"/>
    <property type="project" value="UniProtKB-KW"/>
</dbReference>
<protein>
    <submittedName>
        <fullName evidence="5">Translation initiation factor SUI1-related protein</fullName>
    </submittedName>
</protein>
<dbReference type="eggNOG" id="COG0023">
    <property type="taxonomic scope" value="Bacteria"/>
</dbReference>
<dbReference type="PROSITE" id="PS50296">
    <property type="entry name" value="SUI1"/>
    <property type="match status" value="1"/>
</dbReference>
<dbReference type="KEGG" id="mym:A176_000561"/>
<feature type="domain" description="SUI1" evidence="4">
    <location>
        <begin position="56"/>
        <end position="122"/>
    </location>
</feature>
<dbReference type="SUPFAM" id="SSF55159">
    <property type="entry name" value="eIF1-like"/>
    <property type="match status" value="1"/>
</dbReference>
<evidence type="ECO:0000313" key="5">
    <source>
        <dbReference type="EMBL" id="AKQ63649.1"/>
    </source>
</evidence>
<dbReference type="InterPro" id="IPR001950">
    <property type="entry name" value="SUI1"/>
</dbReference>
<keyword evidence="2" id="KW-0648">Protein biosynthesis</keyword>
<evidence type="ECO:0000313" key="6">
    <source>
        <dbReference type="Proteomes" id="UP000009026"/>
    </source>
</evidence>
<dbReference type="InterPro" id="IPR036877">
    <property type="entry name" value="SUI1_dom_sf"/>
</dbReference>
<keyword evidence="5" id="KW-0396">Initiation factor</keyword>
<dbReference type="STRING" id="1297742.A176_000561"/>
<evidence type="ECO:0000256" key="2">
    <source>
        <dbReference type="ARBA" id="ARBA00022917"/>
    </source>
</evidence>
<evidence type="ECO:0000259" key="4">
    <source>
        <dbReference type="PROSITE" id="PS50296"/>
    </source>
</evidence>
<name>A0A0H4WLP5_9BACT</name>
<gene>
    <name evidence="5" type="ORF">A176_000561</name>
</gene>
<accession>A0A0H4WLP5</accession>
<dbReference type="RefSeq" id="WP_002636907.1">
    <property type="nucleotide sequence ID" value="NZ_CP012109.1"/>
</dbReference>
<dbReference type="GO" id="GO:0003743">
    <property type="term" value="F:translation initiation factor activity"/>
    <property type="evidence" value="ECO:0007669"/>
    <property type="project" value="UniProtKB-KW"/>
</dbReference>
<proteinExistence type="predicted"/>
<dbReference type="OrthoDB" id="9792915at2"/>
<dbReference type="AlphaFoldDB" id="A0A0H4WLP5"/>
<dbReference type="PATRIC" id="fig|1297742.4.peg.569"/>
<sequence length="129" mass="13697">MGKRDKKGEPPVAPAAPFNNPFAALSAQREALPQAPAVPVAAAPVKAEPKGPARAVVRMERKGRGGKEVTVVEHLELPAPQREVWLKALKNSLGCGGVVEDDTLVLQGDQRERLPSLLEARGVRKVTVG</sequence>
<dbReference type="InterPro" id="IPR005872">
    <property type="entry name" value="SUI1_arc_bac"/>
</dbReference>
<keyword evidence="1" id="KW-0810">Translation regulation</keyword>
<reference evidence="5 6" key="1">
    <citation type="journal article" date="2016" name="PLoS ONE">
        <title>Complete Genome Sequence and Comparative Genomics of a Novel Myxobacterium Myxococcus hansupus.</title>
        <authorList>
            <person name="Sharma G."/>
            <person name="Narwani T."/>
            <person name="Subramanian S."/>
        </authorList>
    </citation>
    <scope>NUCLEOTIDE SEQUENCE [LARGE SCALE GENOMIC DNA]</scope>
    <source>
        <strain evidence="6">mixupus</strain>
    </source>
</reference>
<evidence type="ECO:0000256" key="3">
    <source>
        <dbReference type="SAM" id="MobiDB-lite"/>
    </source>
</evidence>
<keyword evidence="6" id="KW-1185">Reference proteome</keyword>
<organism evidence="5 6">
    <name type="scientific">Pseudomyxococcus hansupus</name>
    <dbReference type="NCBI Taxonomy" id="1297742"/>
    <lineage>
        <taxon>Bacteria</taxon>
        <taxon>Pseudomonadati</taxon>
        <taxon>Myxococcota</taxon>
        <taxon>Myxococcia</taxon>
        <taxon>Myxococcales</taxon>
        <taxon>Cystobacterineae</taxon>
        <taxon>Myxococcaceae</taxon>
        <taxon>Pseudomyxococcus</taxon>
    </lineage>
</organism>